<protein>
    <recommendedName>
        <fullName evidence="6">Protein kinase domain-containing protein</fullName>
    </recommendedName>
</protein>
<dbReference type="Pfam" id="PF00069">
    <property type="entry name" value="Pkinase"/>
    <property type="match status" value="1"/>
</dbReference>
<gene>
    <name evidence="7" type="ORF">INT45_012103</name>
</gene>
<evidence type="ECO:0000256" key="3">
    <source>
        <dbReference type="PROSITE-ProRule" id="PRU10141"/>
    </source>
</evidence>
<evidence type="ECO:0000313" key="7">
    <source>
        <dbReference type="EMBL" id="KAG2225631.1"/>
    </source>
</evidence>
<sequence>MIRQHPTFRLGTHINNLEIVNVLGEGAYGQVYLAKQLDKGRPKLYAIKSLRQSRLDDRQRTFQRTEIGLHSRLSGHPHIVRLERVIREPEWTHVVLEYGPEGDLFSAITERELYFGNHQLIRHVFLQLLDAVSYCHNNGVYHRDLKPENVLVFDNGHTVKLADFGLATTEPITNDYGCGSTFYFSPECQGDLNRNNKKPKSRVGYATAPNDVWSLGVILINMAAGRNPWRQASLNDDTFCAYLADPNFLLKILPISRELNQILKRIFCIDPLRRIGLDELKERIKRCKHFTRTTEVERLEIQQDLERESLGLQIRFNNKQKQQQLLQQQQQQQQQQEQQVQAKVVLPPSPPATPRFDRSRSSLTTTSSWQQQPRLTTPPSSRTGSKSKIPSRAATPDEATMSTKFEEVAATNGDDLVPSMLALAV</sequence>
<dbReference type="InterPro" id="IPR000719">
    <property type="entry name" value="Prot_kinase_dom"/>
</dbReference>
<reference evidence="7 8" key="1">
    <citation type="submission" date="2020-12" db="EMBL/GenBank/DDBJ databases">
        <title>Metabolic potential, ecology and presence of endohyphal bacteria is reflected in genomic diversity of Mucoromycotina.</title>
        <authorList>
            <person name="Muszewska A."/>
            <person name="Okrasinska A."/>
            <person name="Steczkiewicz K."/>
            <person name="Drgas O."/>
            <person name="Orlowska M."/>
            <person name="Perlinska-Lenart U."/>
            <person name="Aleksandrzak-Piekarczyk T."/>
            <person name="Szatraj K."/>
            <person name="Zielenkiewicz U."/>
            <person name="Pilsyk S."/>
            <person name="Malc E."/>
            <person name="Mieczkowski P."/>
            <person name="Kruszewska J.S."/>
            <person name="Biernat P."/>
            <person name="Pawlowska J."/>
        </authorList>
    </citation>
    <scope>NUCLEOTIDE SEQUENCE [LARGE SCALE GENOMIC DNA]</scope>
    <source>
        <strain evidence="7 8">CBS 142.35</strain>
    </source>
</reference>
<proteinExistence type="inferred from homology"/>
<evidence type="ECO:0000259" key="6">
    <source>
        <dbReference type="PROSITE" id="PS50011"/>
    </source>
</evidence>
<keyword evidence="4" id="KW-0808">Transferase</keyword>
<keyword evidence="1 3" id="KW-0547">Nucleotide-binding</keyword>
<comment type="caution">
    <text evidence="7">The sequence shown here is derived from an EMBL/GenBank/DDBJ whole genome shotgun (WGS) entry which is preliminary data.</text>
</comment>
<name>A0A8H7SCC6_9FUNG</name>
<dbReference type="GO" id="GO:0004674">
    <property type="term" value="F:protein serine/threonine kinase activity"/>
    <property type="evidence" value="ECO:0007669"/>
    <property type="project" value="UniProtKB-KW"/>
</dbReference>
<dbReference type="AlphaFoldDB" id="A0A8H7SCC6"/>
<dbReference type="PROSITE" id="PS50011">
    <property type="entry name" value="PROTEIN_KINASE_DOM"/>
    <property type="match status" value="1"/>
</dbReference>
<evidence type="ECO:0000256" key="2">
    <source>
        <dbReference type="ARBA" id="ARBA00022840"/>
    </source>
</evidence>
<feature type="domain" description="Protein kinase" evidence="6">
    <location>
        <begin position="17"/>
        <end position="291"/>
    </location>
</feature>
<evidence type="ECO:0000313" key="8">
    <source>
        <dbReference type="Proteomes" id="UP000646827"/>
    </source>
</evidence>
<keyword evidence="2 3" id="KW-0067">ATP-binding</keyword>
<dbReference type="PANTHER" id="PTHR44167:SF24">
    <property type="entry name" value="SERINE_THREONINE-PROTEIN KINASE CHK2"/>
    <property type="match status" value="1"/>
</dbReference>
<organism evidence="7 8">
    <name type="scientific">Circinella minor</name>
    <dbReference type="NCBI Taxonomy" id="1195481"/>
    <lineage>
        <taxon>Eukaryota</taxon>
        <taxon>Fungi</taxon>
        <taxon>Fungi incertae sedis</taxon>
        <taxon>Mucoromycota</taxon>
        <taxon>Mucoromycotina</taxon>
        <taxon>Mucoromycetes</taxon>
        <taxon>Mucorales</taxon>
        <taxon>Lichtheimiaceae</taxon>
        <taxon>Circinella</taxon>
    </lineage>
</organism>
<dbReference type="PANTHER" id="PTHR44167">
    <property type="entry name" value="OVARIAN-SPECIFIC SERINE/THREONINE-PROTEIN KINASE LOK-RELATED"/>
    <property type="match status" value="1"/>
</dbReference>
<dbReference type="GO" id="GO:0044773">
    <property type="term" value="P:mitotic DNA damage checkpoint signaling"/>
    <property type="evidence" value="ECO:0007669"/>
    <property type="project" value="TreeGrafter"/>
</dbReference>
<feature type="compositionally biased region" description="Polar residues" evidence="5">
    <location>
        <begin position="369"/>
        <end position="388"/>
    </location>
</feature>
<comment type="similarity">
    <text evidence="4">Belongs to the protein kinase superfamily.</text>
</comment>
<feature type="binding site" evidence="3">
    <location>
        <position position="48"/>
    </location>
    <ligand>
        <name>ATP</name>
        <dbReference type="ChEBI" id="CHEBI:30616"/>
    </ligand>
</feature>
<evidence type="ECO:0000256" key="5">
    <source>
        <dbReference type="SAM" id="MobiDB-lite"/>
    </source>
</evidence>
<feature type="region of interest" description="Disordered" evidence="5">
    <location>
        <begin position="338"/>
        <end position="402"/>
    </location>
</feature>
<keyword evidence="4" id="KW-0723">Serine/threonine-protein kinase</keyword>
<dbReference type="GO" id="GO:0005524">
    <property type="term" value="F:ATP binding"/>
    <property type="evidence" value="ECO:0007669"/>
    <property type="project" value="UniProtKB-UniRule"/>
</dbReference>
<dbReference type="Gene3D" id="1.10.510.10">
    <property type="entry name" value="Transferase(Phosphotransferase) domain 1"/>
    <property type="match status" value="1"/>
</dbReference>
<dbReference type="InterPro" id="IPR008271">
    <property type="entry name" value="Ser/Thr_kinase_AS"/>
</dbReference>
<dbReference type="Proteomes" id="UP000646827">
    <property type="component" value="Unassembled WGS sequence"/>
</dbReference>
<dbReference type="InterPro" id="IPR011009">
    <property type="entry name" value="Kinase-like_dom_sf"/>
</dbReference>
<dbReference type="SUPFAM" id="SSF56112">
    <property type="entry name" value="Protein kinase-like (PK-like)"/>
    <property type="match status" value="1"/>
</dbReference>
<evidence type="ECO:0000256" key="1">
    <source>
        <dbReference type="ARBA" id="ARBA00022741"/>
    </source>
</evidence>
<evidence type="ECO:0000256" key="4">
    <source>
        <dbReference type="RuleBase" id="RU000304"/>
    </source>
</evidence>
<dbReference type="GO" id="GO:0005737">
    <property type="term" value="C:cytoplasm"/>
    <property type="evidence" value="ECO:0007669"/>
    <property type="project" value="TreeGrafter"/>
</dbReference>
<dbReference type="InterPro" id="IPR017441">
    <property type="entry name" value="Protein_kinase_ATP_BS"/>
</dbReference>
<keyword evidence="4" id="KW-0418">Kinase</keyword>
<dbReference type="OrthoDB" id="541276at2759"/>
<accession>A0A8H7SCC6</accession>
<dbReference type="PROSITE" id="PS00108">
    <property type="entry name" value="PROTEIN_KINASE_ST"/>
    <property type="match status" value="1"/>
</dbReference>
<dbReference type="SMART" id="SM00220">
    <property type="entry name" value="S_TKc"/>
    <property type="match status" value="1"/>
</dbReference>
<dbReference type="EMBL" id="JAEPRB010000025">
    <property type="protein sequence ID" value="KAG2225631.1"/>
    <property type="molecule type" value="Genomic_DNA"/>
</dbReference>
<dbReference type="PROSITE" id="PS00107">
    <property type="entry name" value="PROTEIN_KINASE_ATP"/>
    <property type="match status" value="1"/>
</dbReference>
<dbReference type="GO" id="GO:0005634">
    <property type="term" value="C:nucleus"/>
    <property type="evidence" value="ECO:0007669"/>
    <property type="project" value="TreeGrafter"/>
</dbReference>
<keyword evidence="8" id="KW-1185">Reference proteome</keyword>